<feature type="binding site" evidence="5">
    <location>
        <begin position="186"/>
        <end position="189"/>
    </location>
    <ligand>
        <name>substrate</name>
    </ligand>
</feature>
<evidence type="ECO:0000259" key="6">
    <source>
        <dbReference type="Pfam" id="PF05175"/>
    </source>
</evidence>
<dbReference type="OrthoDB" id="9800643at2"/>
<feature type="binding site" evidence="5">
    <location>
        <position position="172"/>
    </location>
    <ligand>
        <name>S-adenosyl-L-methionine</name>
        <dbReference type="ChEBI" id="CHEBI:59789"/>
    </ligand>
</feature>
<evidence type="ECO:0000256" key="3">
    <source>
        <dbReference type="ARBA" id="ARBA00022691"/>
    </source>
</evidence>
<dbReference type="HAMAP" id="MF_02126">
    <property type="entry name" value="RF_methyltr_PrmC"/>
    <property type="match status" value="1"/>
</dbReference>
<evidence type="ECO:0000256" key="2">
    <source>
        <dbReference type="ARBA" id="ARBA00022679"/>
    </source>
</evidence>
<evidence type="ECO:0000313" key="9">
    <source>
        <dbReference type="Proteomes" id="UP000198346"/>
    </source>
</evidence>
<evidence type="ECO:0000256" key="1">
    <source>
        <dbReference type="ARBA" id="ARBA00022603"/>
    </source>
</evidence>
<dbReference type="GO" id="GO:0003676">
    <property type="term" value="F:nucleic acid binding"/>
    <property type="evidence" value="ECO:0007669"/>
    <property type="project" value="InterPro"/>
</dbReference>
<dbReference type="PANTHER" id="PTHR18895:SF74">
    <property type="entry name" value="MTRF1L RELEASE FACTOR GLUTAMINE METHYLTRANSFERASE"/>
    <property type="match status" value="1"/>
</dbReference>
<dbReference type="Gene3D" id="1.10.8.10">
    <property type="entry name" value="DNA helicase RuvA subunit, C-terminal domain"/>
    <property type="match status" value="1"/>
</dbReference>
<dbReference type="GO" id="GO:0032259">
    <property type="term" value="P:methylation"/>
    <property type="evidence" value="ECO:0007669"/>
    <property type="project" value="UniProtKB-KW"/>
</dbReference>
<dbReference type="InterPro" id="IPR029063">
    <property type="entry name" value="SAM-dependent_MTases_sf"/>
</dbReference>
<dbReference type="InterPro" id="IPR040758">
    <property type="entry name" value="PrmC_N"/>
</dbReference>
<dbReference type="EC" id="2.1.1.297" evidence="5"/>
<dbReference type="CDD" id="cd02440">
    <property type="entry name" value="AdoMet_MTases"/>
    <property type="match status" value="1"/>
</dbReference>
<sequence length="281" mass="29471">MTPTLDQYTRAAAARLGGSDTPQLDARVIVKHAFGLDDAGLILEAGRELTAEEVARLDALVARRAAGEPVAYIVGEKEFWGLSFRVASGVLVPRPDSETLIEAAARRRPPEAALRILDLGTGTGCLVCALLRAFPNATGIALDRSETAARLARANARRLGLAARLTAVCGDWGAPIAGRFDLVVSNPPYIPEGDREKLAAGVRDHEDPAALFAGPDGLDAYRRILGAAPDLLADGGLMILELGERQDGPVAALARGALPQGRIAIEADLAGRPRALVIDLA</sequence>
<name>A0A239PU49_9PROT</name>
<dbReference type="EMBL" id="FZQA01000003">
    <property type="protein sequence ID" value="SNT73217.1"/>
    <property type="molecule type" value="Genomic_DNA"/>
</dbReference>
<dbReference type="InterPro" id="IPR050320">
    <property type="entry name" value="N5-glutamine_MTase"/>
</dbReference>
<proteinExistence type="inferred from homology"/>
<evidence type="ECO:0000256" key="4">
    <source>
        <dbReference type="ARBA" id="ARBA00048391"/>
    </source>
</evidence>
<dbReference type="PROSITE" id="PS00092">
    <property type="entry name" value="N6_MTASE"/>
    <property type="match status" value="1"/>
</dbReference>
<keyword evidence="9" id="KW-1185">Reference proteome</keyword>
<feature type="binding site" evidence="5">
    <location>
        <begin position="120"/>
        <end position="124"/>
    </location>
    <ligand>
        <name>S-adenosyl-L-methionine</name>
        <dbReference type="ChEBI" id="CHEBI:59789"/>
    </ligand>
</feature>
<dbReference type="InterPro" id="IPR019874">
    <property type="entry name" value="RF_methyltr_PrmC"/>
</dbReference>
<dbReference type="Gene3D" id="3.40.50.150">
    <property type="entry name" value="Vaccinia Virus protein VP39"/>
    <property type="match status" value="1"/>
</dbReference>
<comment type="similarity">
    <text evidence="5">Belongs to the protein N5-glutamine methyltransferase family. PrmC subfamily.</text>
</comment>
<keyword evidence="3 5" id="KW-0949">S-adenosyl-L-methionine</keyword>
<feature type="binding site" evidence="5">
    <location>
        <position position="186"/>
    </location>
    <ligand>
        <name>S-adenosyl-L-methionine</name>
        <dbReference type="ChEBI" id="CHEBI:59789"/>
    </ligand>
</feature>
<dbReference type="InterPro" id="IPR007848">
    <property type="entry name" value="Small_mtfrase_dom"/>
</dbReference>
<dbReference type="RefSeq" id="WP_089412098.1">
    <property type="nucleotide sequence ID" value="NZ_FZQA01000003.1"/>
</dbReference>
<dbReference type="AlphaFoldDB" id="A0A239PU49"/>
<dbReference type="Pfam" id="PF17827">
    <property type="entry name" value="PrmC_N"/>
    <property type="match status" value="1"/>
</dbReference>
<evidence type="ECO:0000259" key="7">
    <source>
        <dbReference type="Pfam" id="PF17827"/>
    </source>
</evidence>
<organism evidence="8 9">
    <name type="scientific">Amphiplicatus metriothermophilus</name>
    <dbReference type="NCBI Taxonomy" id="1519374"/>
    <lineage>
        <taxon>Bacteria</taxon>
        <taxon>Pseudomonadati</taxon>
        <taxon>Pseudomonadota</taxon>
        <taxon>Alphaproteobacteria</taxon>
        <taxon>Parvularculales</taxon>
        <taxon>Parvularculaceae</taxon>
        <taxon>Amphiplicatus</taxon>
    </lineage>
</organism>
<dbReference type="SUPFAM" id="SSF53335">
    <property type="entry name" value="S-adenosyl-L-methionine-dependent methyltransferases"/>
    <property type="match status" value="1"/>
</dbReference>
<feature type="domain" description="Methyltransferase small" evidence="6">
    <location>
        <begin position="112"/>
        <end position="193"/>
    </location>
</feature>
<dbReference type="NCBIfam" id="TIGR03534">
    <property type="entry name" value="RF_mod_PrmC"/>
    <property type="match status" value="1"/>
</dbReference>
<protein>
    <recommendedName>
        <fullName evidence="5">Release factor glutamine methyltransferase</fullName>
        <shortName evidence="5">RF MTase</shortName>
        <ecNumber evidence="5">2.1.1.297</ecNumber>
    </recommendedName>
    <alternativeName>
        <fullName evidence="5">N5-glutamine methyltransferase PrmC</fullName>
    </alternativeName>
    <alternativeName>
        <fullName evidence="5">Protein-(glutamine-N5) MTase PrmC</fullName>
    </alternativeName>
    <alternativeName>
        <fullName evidence="5">Protein-glutamine N-methyltransferase PrmC</fullName>
    </alternativeName>
</protein>
<dbReference type="InterPro" id="IPR002052">
    <property type="entry name" value="DNA_methylase_N6_adenine_CS"/>
</dbReference>
<dbReference type="GO" id="GO:0102559">
    <property type="term" value="F:peptide chain release factor N(5)-glutamine methyltransferase activity"/>
    <property type="evidence" value="ECO:0007669"/>
    <property type="project" value="UniProtKB-EC"/>
</dbReference>
<comment type="function">
    <text evidence="5">Methylates the class 1 translation termination release factors RF1/PrfA and RF2/PrfB on the glutamine residue of the universally conserved GGQ motif.</text>
</comment>
<dbReference type="Pfam" id="PF05175">
    <property type="entry name" value="MTS"/>
    <property type="match status" value="1"/>
</dbReference>
<comment type="catalytic activity">
    <reaction evidence="4 5">
        <text>L-glutaminyl-[peptide chain release factor] + S-adenosyl-L-methionine = N(5)-methyl-L-glutaminyl-[peptide chain release factor] + S-adenosyl-L-homocysteine + H(+)</text>
        <dbReference type="Rhea" id="RHEA:42896"/>
        <dbReference type="Rhea" id="RHEA-COMP:10271"/>
        <dbReference type="Rhea" id="RHEA-COMP:10272"/>
        <dbReference type="ChEBI" id="CHEBI:15378"/>
        <dbReference type="ChEBI" id="CHEBI:30011"/>
        <dbReference type="ChEBI" id="CHEBI:57856"/>
        <dbReference type="ChEBI" id="CHEBI:59789"/>
        <dbReference type="ChEBI" id="CHEBI:61891"/>
        <dbReference type="EC" id="2.1.1.297"/>
    </reaction>
</comment>
<keyword evidence="1 5" id="KW-0489">Methyltransferase</keyword>
<feature type="binding site" evidence="5">
    <location>
        <position position="143"/>
    </location>
    <ligand>
        <name>S-adenosyl-L-methionine</name>
        <dbReference type="ChEBI" id="CHEBI:59789"/>
    </ligand>
</feature>
<dbReference type="InterPro" id="IPR004556">
    <property type="entry name" value="HemK-like"/>
</dbReference>
<evidence type="ECO:0000256" key="5">
    <source>
        <dbReference type="HAMAP-Rule" id="MF_02126"/>
    </source>
</evidence>
<keyword evidence="2 5" id="KW-0808">Transferase</keyword>
<dbReference type="NCBIfam" id="TIGR00536">
    <property type="entry name" value="hemK_fam"/>
    <property type="match status" value="1"/>
</dbReference>
<dbReference type="PANTHER" id="PTHR18895">
    <property type="entry name" value="HEMK METHYLTRANSFERASE"/>
    <property type="match status" value="1"/>
</dbReference>
<accession>A0A239PU49</accession>
<reference evidence="8 9" key="1">
    <citation type="submission" date="2017-07" db="EMBL/GenBank/DDBJ databases">
        <authorList>
            <person name="Sun Z.S."/>
            <person name="Albrecht U."/>
            <person name="Echele G."/>
            <person name="Lee C.C."/>
        </authorList>
    </citation>
    <scope>NUCLEOTIDE SEQUENCE [LARGE SCALE GENOMIC DNA]</scope>
    <source>
        <strain evidence="8 9">CGMCC 1.12710</strain>
    </source>
</reference>
<feature type="domain" description="Release factor glutamine methyltransferase N-terminal" evidence="7">
    <location>
        <begin position="10"/>
        <end position="75"/>
    </location>
</feature>
<dbReference type="Proteomes" id="UP000198346">
    <property type="component" value="Unassembled WGS sequence"/>
</dbReference>
<gene>
    <name evidence="5" type="primary">prmC</name>
    <name evidence="8" type="ORF">SAMN06297382_1615</name>
</gene>
<evidence type="ECO:0000313" key="8">
    <source>
        <dbReference type="EMBL" id="SNT73217.1"/>
    </source>
</evidence>